<name>L5M7G3_MYODS</name>
<reference evidence="2" key="1">
    <citation type="journal article" date="2013" name="Science">
        <title>Comparative analysis of bat genomes provides insight into the evolution of flight and immunity.</title>
        <authorList>
            <person name="Zhang G."/>
            <person name="Cowled C."/>
            <person name="Shi Z."/>
            <person name="Huang Z."/>
            <person name="Bishop-Lilly K.A."/>
            <person name="Fang X."/>
            <person name="Wynne J.W."/>
            <person name="Xiong Z."/>
            <person name="Baker M.L."/>
            <person name="Zhao W."/>
            <person name="Tachedjian M."/>
            <person name="Zhu Y."/>
            <person name="Zhou P."/>
            <person name="Jiang X."/>
            <person name="Ng J."/>
            <person name="Yang L."/>
            <person name="Wu L."/>
            <person name="Xiao J."/>
            <person name="Feng Y."/>
            <person name="Chen Y."/>
            <person name="Sun X."/>
            <person name="Zhang Y."/>
            <person name="Marsh G.A."/>
            <person name="Crameri G."/>
            <person name="Broder C.C."/>
            <person name="Frey K.G."/>
            <person name="Wang L.F."/>
            <person name="Wang J."/>
        </authorList>
    </citation>
    <scope>NUCLEOTIDE SEQUENCE [LARGE SCALE GENOMIC DNA]</scope>
</reference>
<dbReference type="Proteomes" id="UP000010556">
    <property type="component" value="Unassembled WGS sequence"/>
</dbReference>
<dbReference type="AlphaFoldDB" id="L5M7G3"/>
<organism evidence="1 2">
    <name type="scientific">Myotis davidii</name>
    <name type="common">David's myotis</name>
    <dbReference type="NCBI Taxonomy" id="225400"/>
    <lineage>
        <taxon>Eukaryota</taxon>
        <taxon>Metazoa</taxon>
        <taxon>Chordata</taxon>
        <taxon>Craniata</taxon>
        <taxon>Vertebrata</taxon>
        <taxon>Euteleostomi</taxon>
        <taxon>Mammalia</taxon>
        <taxon>Eutheria</taxon>
        <taxon>Laurasiatheria</taxon>
        <taxon>Chiroptera</taxon>
        <taxon>Yangochiroptera</taxon>
        <taxon>Vespertilionidae</taxon>
        <taxon>Myotis</taxon>
    </lineage>
</organism>
<dbReference type="EMBL" id="KB103138">
    <property type="protein sequence ID" value="ELK34539.1"/>
    <property type="molecule type" value="Genomic_DNA"/>
</dbReference>
<proteinExistence type="predicted"/>
<keyword evidence="2" id="KW-1185">Reference proteome</keyword>
<evidence type="ECO:0000313" key="1">
    <source>
        <dbReference type="EMBL" id="ELK34539.1"/>
    </source>
</evidence>
<gene>
    <name evidence="1" type="ORF">MDA_GLEAN10025032</name>
</gene>
<evidence type="ECO:0000313" key="2">
    <source>
        <dbReference type="Proteomes" id="UP000010556"/>
    </source>
</evidence>
<sequence>MAQATEKEGCCQSHFPTKAAVQMTGLYHLHKAMKTDSRADAALEWMQPLPEMSSMCTGSCSKLAKERVSLAGVAQWLSIDLRTRRSQSDSRSGHMPKC</sequence>
<accession>L5M7G3</accession>
<protein>
    <submittedName>
        <fullName evidence="1">Uncharacterized protein</fullName>
    </submittedName>
</protein>